<evidence type="ECO:0000313" key="14">
    <source>
        <dbReference type="Proteomes" id="UP000324194"/>
    </source>
</evidence>
<feature type="domain" description="Cytochrome c assembly protein" evidence="11">
    <location>
        <begin position="89"/>
        <end position="313"/>
    </location>
</feature>
<dbReference type="NCBIfam" id="NF007691">
    <property type="entry name" value="PRK10369.1"/>
    <property type="match status" value="1"/>
</dbReference>
<dbReference type="EMBL" id="LR699119">
    <property type="protein sequence ID" value="VVC74871.1"/>
    <property type="molecule type" value="Genomic_DNA"/>
</dbReference>
<dbReference type="KEGG" id="asip:AQUSIP_01450"/>
<feature type="transmembrane region" description="Helical" evidence="10">
    <location>
        <begin position="6"/>
        <end position="26"/>
    </location>
</feature>
<dbReference type="AlphaFoldDB" id="A0A5E4PET0"/>
<keyword evidence="5 10" id="KW-0812">Transmembrane</keyword>
<dbReference type="PRINTS" id="PR01411">
    <property type="entry name" value="CCMFBIOGNSIS"/>
</dbReference>
<protein>
    <submittedName>
        <fullName evidence="13">Cytochrome c-type biogenesis protein CcmF</fullName>
    </submittedName>
</protein>
<evidence type="ECO:0000256" key="5">
    <source>
        <dbReference type="ARBA" id="ARBA00022692"/>
    </source>
</evidence>
<keyword evidence="7 10" id="KW-1133">Transmembrane helix</keyword>
<feature type="transmembrane region" description="Helical" evidence="10">
    <location>
        <begin position="370"/>
        <end position="394"/>
    </location>
</feature>
<reference evidence="13 14" key="1">
    <citation type="submission" date="2019-08" db="EMBL/GenBank/DDBJ databases">
        <authorList>
            <person name="Guy L."/>
        </authorList>
    </citation>
    <scope>NUCLEOTIDE SEQUENCE [LARGE SCALE GENOMIC DNA]</scope>
    <source>
        <strain evidence="13 14">SGT-108</strain>
    </source>
</reference>
<feature type="transmembrane region" description="Helical" evidence="10">
    <location>
        <begin position="445"/>
        <end position="464"/>
    </location>
</feature>
<keyword evidence="6" id="KW-0201">Cytochrome c-type biogenesis</keyword>
<dbReference type="GO" id="GO:0015232">
    <property type="term" value="F:heme transmembrane transporter activity"/>
    <property type="evidence" value="ECO:0007669"/>
    <property type="project" value="InterPro"/>
</dbReference>
<keyword evidence="3" id="KW-1003">Cell membrane</keyword>
<feature type="transmembrane region" description="Helical" evidence="10">
    <location>
        <begin position="96"/>
        <end position="114"/>
    </location>
</feature>
<evidence type="ECO:0000256" key="10">
    <source>
        <dbReference type="SAM" id="Phobius"/>
    </source>
</evidence>
<evidence type="ECO:0000256" key="8">
    <source>
        <dbReference type="ARBA" id="ARBA00023136"/>
    </source>
</evidence>
<dbReference type="RefSeq" id="WP_148337668.1">
    <property type="nucleotide sequence ID" value="NZ_LR699119.1"/>
</dbReference>
<evidence type="ECO:0000259" key="12">
    <source>
        <dbReference type="Pfam" id="PF16327"/>
    </source>
</evidence>
<dbReference type="PANTHER" id="PTHR43653">
    <property type="entry name" value="CYTOCHROME C ASSEMBLY PROTEIN-RELATED"/>
    <property type="match status" value="1"/>
</dbReference>
<keyword evidence="14" id="KW-1185">Reference proteome</keyword>
<comment type="similarity">
    <text evidence="2">Belongs to the CcmF/CycK/Ccl1/NrfE/CcsA family.</text>
</comment>
<dbReference type="Proteomes" id="UP000324194">
    <property type="component" value="Chromosome 1"/>
</dbReference>
<feature type="transmembrane region" description="Helical" evidence="10">
    <location>
        <begin position="47"/>
        <end position="73"/>
    </location>
</feature>
<dbReference type="OrthoDB" id="9761451at2"/>
<dbReference type="GO" id="GO:0020037">
    <property type="term" value="F:heme binding"/>
    <property type="evidence" value="ECO:0007669"/>
    <property type="project" value="InterPro"/>
</dbReference>
<evidence type="ECO:0000313" key="13">
    <source>
        <dbReference type="EMBL" id="VVC74871.1"/>
    </source>
</evidence>
<evidence type="ECO:0000256" key="6">
    <source>
        <dbReference type="ARBA" id="ARBA00022748"/>
    </source>
</evidence>
<dbReference type="InterPro" id="IPR032523">
    <property type="entry name" value="CcmF_C"/>
</dbReference>
<evidence type="ECO:0000256" key="7">
    <source>
        <dbReference type="ARBA" id="ARBA00022989"/>
    </source>
</evidence>
<dbReference type="Pfam" id="PF01578">
    <property type="entry name" value="Cytochrom_C_asm"/>
    <property type="match status" value="1"/>
</dbReference>
<gene>
    <name evidence="13" type="primary">ccmF</name>
    <name evidence="13" type="ORF">AQUSIP_01450</name>
</gene>
<dbReference type="InterPro" id="IPR002541">
    <property type="entry name" value="Cyt_c_assembly"/>
</dbReference>
<accession>A0A5E4PET0</accession>
<dbReference type="InterPro" id="IPR003568">
    <property type="entry name" value="Cyt_c_biogenesis_CcmF"/>
</dbReference>
<sequence>MIRLFGEIALFLALLFALVQSLLPLWGYWRKNPHALACARPAALGQLICILAAYLLMTIAFAISDFSIAYVAANSHPWLPLMYRLTAVWGAHEGSILLWILILNIWTLAFSVFYRSSSFQKVKQEYPPAGAERRLLMTGEEELVLAVLGLISFSFLCFLLLTSNPFTPALIPQAGRDLNPLLQDPGFVIHPPMLYTGYVGFSVAFAITQAALIRGKLDPVWAHMTRRFALAAWCFLTFGITLGSWWAYRVLGWGGFWFWDPVENASLLPWLSGTALIHVLVLCEKRQTAKGWAALLAIISFALSLLGTFLVRSGVLISAHTFANDPARGAFLLLLLAILLTAALAVYVARIPQLTRQNAAPFTWASREMMLLLNSALLFVAMTTILLGTLYPLILDALKLGTISVGAPYFNKVMLPLVMIVMMLMGLGVLTHWQQSSIKSLLEQAWKRILLSILCAAALLYGVTSTLNPVAMISLSLSLWIIASVRGSVKNAPGMSLAHAGFAILVIGILLSSLLNQEREVRIRPGNETTLGPYQFHFLDTKGIQGSNFRGIQAAFAVEKNRRRVTTLYPEKRIYTVREMVMTKVDIHPSLFRDLYIALGEPLDDDYWSVRLYYKPFIRWIWFGGLIMILGGILAILQRKDYLKAKSYGHSP</sequence>
<feature type="transmembrane region" description="Helical" evidence="10">
    <location>
        <begin position="267"/>
        <end position="283"/>
    </location>
</feature>
<keyword evidence="4" id="KW-0997">Cell inner membrane</keyword>
<dbReference type="InterPro" id="IPR003567">
    <property type="entry name" value="Cyt_c_biogenesis"/>
</dbReference>
<feature type="transmembrane region" description="Helical" evidence="10">
    <location>
        <begin position="414"/>
        <end position="433"/>
    </location>
</feature>
<dbReference type="NCBIfam" id="TIGR00353">
    <property type="entry name" value="nrfE"/>
    <property type="match status" value="1"/>
</dbReference>
<evidence type="ECO:0000256" key="3">
    <source>
        <dbReference type="ARBA" id="ARBA00022475"/>
    </source>
</evidence>
<dbReference type="PRINTS" id="PR01410">
    <property type="entry name" value="CCBIOGENESIS"/>
</dbReference>
<name>A0A5E4PET0_9COXI</name>
<evidence type="ECO:0000256" key="1">
    <source>
        <dbReference type="ARBA" id="ARBA00004429"/>
    </source>
</evidence>
<feature type="transmembrane region" description="Helical" evidence="10">
    <location>
        <begin position="496"/>
        <end position="515"/>
    </location>
</feature>
<feature type="transmembrane region" description="Helical" evidence="10">
    <location>
        <begin position="329"/>
        <end position="349"/>
    </location>
</feature>
<dbReference type="GO" id="GO:0017004">
    <property type="term" value="P:cytochrome complex assembly"/>
    <property type="evidence" value="ECO:0007669"/>
    <property type="project" value="UniProtKB-KW"/>
</dbReference>
<keyword evidence="8 10" id="KW-0472">Membrane</keyword>
<proteinExistence type="inferred from homology"/>
<feature type="domain" description="Cytochrome c-type biogenesis protein CcmF C-terminal" evidence="12">
    <location>
        <begin position="333"/>
        <end position="639"/>
    </location>
</feature>
<comment type="function">
    <text evidence="9">Required for the biogenesis of c-type cytochromes. Possible subunit of a heme lyase.</text>
</comment>
<feature type="transmembrane region" description="Helical" evidence="10">
    <location>
        <begin position="228"/>
        <end position="247"/>
    </location>
</feature>
<feature type="transmembrane region" description="Helical" evidence="10">
    <location>
        <begin position="617"/>
        <end position="637"/>
    </location>
</feature>
<dbReference type="PANTHER" id="PTHR43653:SF1">
    <property type="entry name" value="CYTOCHROME C-TYPE BIOGENESIS PROTEIN CCMF"/>
    <property type="match status" value="1"/>
</dbReference>
<evidence type="ECO:0000259" key="11">
    <source>
        <dbReference type="Pfam" id="PF01578"/>
    </source>
</evidence>
<dbReference type="GO" id="GO:0005886">
    <property type="term" value="C:plasma membrane"/>
    <property type="evidence" value="ECO:0007669"/>
    <property type="project" value="UniProtKB-SubCell"/>
</dbReference>
<dbReference type="Pfam" id="PF16327">
    <property type="entry name" value="CcmF_C"/>
    <property type="match status" value="1"/>
</dbReference>
<evidence type="ECO:0000256" key="2">
    <source>
        <dbReference type="ARBA" id="ARBA00009186"/>
    </source>
</evidence>
<evidence type="ECO:0000256" key="9">
    <source>
        <dbReference type="ARBA" id="ARBA00037230"/>
    </source>
</evidence>
<feature type="transmembrane region" description="Helical" evidence="10">
    <location>
        <begin position="143"/>
        <end position="167"/>
    </location>
</feature>
<evidence type="ECO:0000256" key="4">
    <source>
        <dbReference type="ARBA" id="ARBA00022519"/>
    </source>
</evidence>
<comment type="subcellular location">
    <subcellularLocation>
        <location evidence="1">Cell inner membrane</location>
        <topology evidence="1">Multi-pass membrane protein</topology>
    </subcellularLocation>
</comment>
<organism evidence="13 14">
    <name type="scientific">Aquicella siphonis</name>
    <dbReference type="NCBI Taxonomy" id="254247"/>
    <lineage>
        <taxon>Bacteria</taxon>
        <taxon>Pseudomonadati</taxon>
        <taxon>Pseudomonadota</taxon>
        <taxon>Gammaproteobacteria</taxon>
        <taxon>Legionellales</taxon>
        <taxon>Coxiellaceae</taxon>
        <taxon>Aquicella</taxon>
    </lineage>
</organism>
<feature type="transmembrane region" description="Helical" evidence="10">
    <location>
        <begin position="187"/>
        <end position="207"/>
    </location>
</feature>
<feature type="transmembrane region" description="Helical" evidence="10">
    <location>
        <begin position="295"/>
        <end position="317"/>
    </location>
</feature>